<feature type="domain" description="SusE outer membrane protein" evidence="2">
    <location>
        <begin position="32"/>
        <end position="128"/>
    </location>
</feature>
<dbReference type="EMBL" id="JAIRBC010000018">
    <property type="protein sequence ID" value="MCG2461677.1"/>
    <property type="molecule type" value="Genomic_DNA"/>
</dbReference>
<organism evidence="3 4">
    <name type="scientific">Cerina litoralis</name>
    <dbReference type="NCBI Taxonomy" id="2874477"/>
    <lineage>
        <taxon>Bacteria</taxon>
        <taxon>Pseudomonadati</taxon>
        <taxon>Bacteroidota</taxon>
        <taxon>Flavobacteriia</taxon>
        <taxon>Flavobacteriales</taxon>
        <taxon>Flavobacteriaceae</taxon>
        <taxon>Cerina</taxon>
    </lineage>
</organism>
<feature type="chain" id="PRO_5042139358" evidence="1">
    <location>
        <begin position="24"/>
        <end position="374"/>
    </location>
</feature>
<dbReference type="AlphaFoldDB" id="A0AAE3EXT2"/>
<evidence type="ECO:0000313" key="4">
    <source>
        <dbReference type="Proteomes" id="UP001200642"/>
    </source>
</evidence>
<gene>
    <name evidence="3" type="ORF">K8352_13025</name>
</gene>
<keyword evidence="1" id="KW-0732">Signal</keyword>
<keyword evidence="4" id="KW-1185">Reference proteome</keyword>
<comment type="caution">
    <text evidence="3">The sequence shown here is derived from an EMBL/GenBank/DDBJ whole genome shotgun (WGS) entry which is preliminary data.</text>
</comment>
<dbReference type="RefSeq" id="WP_317902820.1">
    <property type="nucleotide sequence ID" value="NZ_JAIRBC010000018.1"/>
</dbReference>
<protein>
    <submittedName>
        <fullName evidence="3">SusE domain-containing protein</fullName>
    </submittedName>
</protein>
<proteinExistence type="predicted"/>
<accession>A0AAE3EXT2</accession>
<evidence type="ECO:0000259" key="2">
    <source>
        <dbReference type="Pfam" id="PF14292"/>
    </source>
</evidence>
<dbReference type="InterPro" id="IPR025970">
    <property type="entry name" value="SusE"/>
</dbReference>
<reference evidence="3" key="1">
    <citation type="submission" date="2023-02" db="EMBL/GenBank/DDBJ databases">
        <title>Genome of Flavobacteriaceae gen. nov. sp. strain F89.</title>
        <authorList>
            <person name="Wang Y."/>
        </authorList>
    </citation>
    <scope>NUCLEOTIDE SEQUENCE</scope>
    <source>
        <strain evidence="3">F89</strain>
    </source>
</reference>
<dbReference type="Pfam" id="PF14292">
    <property type="entry name" value="SusE"/>
    <property type="match status" value="1"/>
</dbReference>
<feature type="signal peptide" evidence="1">
    <location>
        <begin position="1"/>
        <end position="23"/>
    </location>
</feature>
<evidence type="ECO:0000256" key="1">
    <source>
        <dbReference type="SAM" id="SignalP"/>
    </source>
</evidence>
<sequence>MKTTYIKLLAIVGVLLFSGCSDYDTITNTKVSPVDALYSPEKNKFFNLGAQSSALFEWQAAKAEDNGAVLYDVAFDKPDGDFSNPIYVLPSDGKGFQNTLNLSFTDLNKIAEMAGIETKSNGKLKWTVLSSKGLDVQPSAASSIIEVERPGGYPTPDELFLTGTGTEGGDDIANAVPLKKTGATSFEVYTSLKPGDYHFVTRKANNADSYYINGSDLETDGKTTYNGDEKVYRMKLDFSDGSVTMATVEKIELWFPPLGDYLFDFAYVGNGTWKSANKHIEFKQESWGRDERYKFKFTLEKDGDSVEEWYGSVNADNQRPDANTAESYWYMVPVSDDFWSNSFKFDGAVDNNNVDIDIIFNITVPEYTHKITVL</sequence>
<evidence type="ECO:0000313" key="3">
    <source>
        <dbReference type="EMBL" id="MCG2461677.1"/>
    </source>
</evidence>
<name>A0AAE3EXT2_9FLAO</name>
<dbReference type="PROSITE" id="PS51257">
    <property type="entry name" value="PROKAR_LIPOPROTEIN"/>
    <property type="match status" value="1"/>
</dbReference>
<dbReference type="Proteomes" id="UP001200642">
    <property type="component" value="Unassembled WGS sequence"/>
</dbReference>